<reference evidence="2 3" key="1">
    <citation type="submission" date="2017-06" db="EMBL/GenBank/DDBJ databases">
        <authorList>
            <person name="Kim H.J."/>
            <person name="Triplett B.A."/>
        </authorList>
    </citation>
    <scope>NUCLEOTIDE SEQUENCE [LARGE SCALE GENOMIC DNA]</scope>
    <source>
        <strain evidence="2 3">CGMCC 4.2132</strain>
    </source>
</reference>
<feature type="transmembrane region" description="Helical" evidence="1">
    <location>
        <begin position="6"/>
        <end position="28"/>
    </location>
</feature>
<proteinExistence type="predicted"/>
<sequence>MELDSGVLSAWLGVVAAVAALPLALIIYRLQKKTKKLVYKVTSSDLRPTEASVPLQVVHGSRPLTEPRLVLVTFINAGSAEIRAGDFEEPVRITFTDKTKIESVAVSQSKPHSLGASTILESDESIQLQPLLLNPEDRFTLELLVDGQGSAVNVSGRVAGVKELLNISPTSEPKSSISFRRPILVIPVAIAGLLATFILIFFAAALAVQMYTPYSYSDSNNGYGEQAAMPTPPFGDGADSKTTQCESDANLLEEVPIADANSRRIGTLRLMKSNRCQTAWATASFQERLVSVTVVKVVRPHDARAVSNTFNLGVEEGSYESLTDHPSGMLDVNKDCAQAEITITLGEKSVEVKTKCRG</sequence>
<dbReference type="AlphaFoldDB" id="A0A239P725"/>
<accession>A0A239P725</accession>
<gene>
    <name evidence="2" type="ORF">SAMN05216276_10949</name>
</gene>
<feature type="transmembrane region" description="Helical" evidence="1">
    <location>
        <begin position="183"/>
        <end position="211"/>
    </location>
</feature>
<dbReference type="OrthoDB" id="7024453at2"/>
<keyword evidence="3" id="KW-1185">Reference proteome</keyword>
<evidence type="ECO:0000313" key="3">
    <source>
        <dbReference type="Proteomes" id="UP000198282"/>
    </source>
</evidence>
<dbReference type="RefSeq" id="WP_143653632.1">
    <property type="nucleotide sequence ID" value="NZ_FZOD01000094.1"/>
</dbReference>
<keyword evidence="1" id="KW-1133">Transmembrane helix</keyword>
<keyword evidence="1" id="KW-0812">Transmembrane</keyword>
<keyword evidence="1" id="KW-0472">Membrane</keyword>
<organism evidence="2 3">
    <name type="scientific">Streptosporangium subroseum</name>
    <dbReference type="NCBI Taxonomy" id="106412"/>
    <lineage>
        <taxon>Bacteria</taxon>
        <taxon>Bacillati</taxon>
        <taxon>Actinomycetota</taxon>
        <taxon>Actinomycetes</taxon>
        <taxon>Streptosporangiales</taxon>
        <taxon>Streptosporangiaceae</taxon>
        <taxon>Streptosporangium</taxon>
    </lineage>
</organism>
<dbReference type="EMBL" id="FZOD01000094">
    <property type="protein sequence ID" value="SNT62840.1"/>
    <property type="molecule type" value="Genomic_DNA"/>
</dbReference>
<dbReference type="Proteomes" id="UP000198282">
    <property type="component" value="Unassembled WGS sequence"/>
</dbReference>
<name>A0A239P725_9ACTN</name>
<evidence type="ECO:0000313" key="2">
    <source>
        <dbReference type="EMBL" id="SNT62840.1"/>
    </source>
</evidence>
<protein>
    <submittedName>
        <fullName evidence="2">Uncharacterized protein</fullName>
    </submittedName>
</protein>
<evidence type="ECO:0000256" key="1">
    <source>
        <dbReference type="SAM" id="Phobius"/>
    </source>
</evidence>